<dbReference type="STRING" id="88036.D8R7N8"/>
<dbReference type="Proteomes" id="UP000001514">
    <property type="component" value="Unassembled WGS sequence"/>
</dbReference>
<proteinExistence type="inferred from homology"/>
<dbReference type="HOGENOM" id="CLU_036027_0_0_1"/>
<dbReference type="GO" id="GO:0035267">
    <property type="term" value="C:NuA4 histone acetyltransferase complex"/>
    <property type="evidence" value="ECO:0007669"/>
    <property type="project" value="InterPro"/>
</dbReference>
<comment type="subcellular location">
    <subcellularLocation>
        <location evidence="1 6">Nucleus</location>
    </subcellularLocation>
</comment>
<dbReference type="EMBL" id="GL377573">
    <property type="protein sequence ID" value="EFJ31912.1"/>
    <property type="molecule type" value="Genomic_DNA"/>
</dbReference>
<sequence>MSRLSFRPRPVDIHKKLPIVKSVRDLDNEDGIGVSRMVQHGHVALDSENELVGDLGSSSVLATPARRGGAEIPTPQFVCVDTYEKDYSQTFTQPPSYLRSRGARNEGTEFVEYDLDDEDEDWLEQFSDRKTLSHEKFERILYKMELQDHKLRERVGGLPSTLGIPMPVMLQKDGALEVVRAQNIRSPTIAGAVYDYWKSKRERWEKPILRRLQPPPPVNDTNPFNVFRPREKIHRPHTRRMQRRENDVQSFDKLRQVRRNLEQARALMLAVQKREEKKRELADCEGHIQRLQIKYKHESKADEDTSFLNSASLFPPTVPRKLLFPKRSDDLQAGTDQMNGDAYDYANPMLENSLVDRMDPLRKKRKKRLPLSRGRPARKFPIRSIDTMEPVMLFTKPLEARELADAGILPPQFEEESYQFRGRMGRGGRIVFDRWNPLTRTSVGNNLPFCSLAN</sequence>
<evidence type="ECO:0000256" key="1">
    <source>
        <dbReference type="ARBA" id="ARBA00004123"/>
    </source>
</evidence>
<evidence type="ECO:0000256" key="7">
    <source>
        <dbReference type="SAM" id="Coils"/>
    </source>
</evidence>
<dbReference type="GO" id="GO:0032777">
    <property type="term" value="C:piccolo histone acetyltransferase complex"/>
    <property type="evidence" value="ECO:0000318"/>
    <property type="project" value="GO_Central"/>
</dbReference>
<keyword evidence="10" id="KW-1185">Reference proteome</keyword>
<dbReference type="GO" id="GO:0005634">
    <property type="term" value="C:nucleus"/>
    <property type="evidence" value="ECO:0007669"/>
    <property type="project" value="UniProtKB-SubCell"/>
</dbReference>
<dbReference type="FunCoup" id="D8R7N8">
    <property type="interactions" value="1770"/>
</dbReference>
<evidence type="ECO:0000256" key="5">
    <source>
        <dbReference type="ARBA" id="ARBA00023242"/>
    </source>
</evidence>
<evidence type="ECO:0000259" key="8">
    <source>
        <dbReference type="Pfam" id="PF10513"/>
    </source>
</evidence>
<reference evidence="9 10" key="1">
    <citation type="journal article" date="2011" name="Science">
        <title>The Selaginella genome identifies genetic changes associated with the evolution of vascular plants.</title>
        <authorList>
            <person name="Banks J.A."/>
            <person name="Nishiyama T."/>
            <person name="Hasebe M."/>
            <person name="Bowman J.L."/>
            <person name="Gribskov M."/>
            <person name="dePamphilis C."/>
            <person name="Albert V.A."/>
            <person name="Aono N."/>
            <person name="Aoyama T."/>
            <person name="Ambrose B.A."/>
            <person name="Ashton N.W."/>
            <person name="Axtell M.J."/>
            <person name="Barker E."/>
            <person name="Barker M.S."/>
            <person name="Bennetzen J.L."/>
            <person name="Bonawitz N.D."/>
            <person name="Chapple C."/>
            <person name="Cheng C."/>
            <person name="Correa L.G."/>
            <person name="Dacre M."/>
            <person name="DeBarry J."/>
            <person name="Dreyer I."/>
            <person name="Elias M."/>
            <person name="Engstrom E.M."/>
            <person name="Estelle M."/>
            <person name="Feng L."/>
            <person name="Finet C."/>
            <person name="Floyd S.K."/>
            <person name="Frommer W.B."/>
            <person name="Fujita T."/>
            <person name="Gramzow L."/>
            <person name="Gutensohn M."/>
            <person name="Harholt J."/>
            <person name="Hattori M."/>
            <person name="Heyl A."/>
            <person name="Hirai T."/>
            <person name="Hiwatashi Y."/>
            <person name="Ishikawa M."/>
            <person name="Iwata M."/>
            <person name="Karol K.G."/>
            <person name="Koehler B."/>
            <person name="Kolukisaoglu U."/>
            <person name="Kubo M."/>
            <person name="Kurata T."/>
            <person name="Lalonde S."/>
            <person name="Li K."/>
            <person name="Li Y."/>
            <person name="Litt A."/>
            <person name="Lyons E."/>
            <person name="Manning G."/>
            <person name="Maruyama T."/>
            <person name="Michael T.P."/>
            <person name="Mikami K."/>
            <person name="Miyazaki S."/>
            <person name="Morinaga S."/>
            <person name="Murata T."/>
            <person name="Mueller-Roeber B."/>
            <person name="Nelson D.R."/>
            <person name="Obara M."/>
            <person name="Oguri Y."/>
            <person name="Olmstead R.G."/>
            <person name="Onodera N."/>
            <person name="Petersen B.L."/>
            <person name="Pils B."/>
            <person name="Prigge M."/>
            <person name="Rensing S.A."/>
            <person name="Riano-Pachon D.M."/>
            <person name="Roberts A.W."/>
            <person name="Sato Y."/>
            <person name="Scheller H.V."/>
            <person name="Schulz B."/>
            <person name="Schulz C."/>
            <person name="Shakirov E.V."/>
            <person name="Shibagaki N."/>
            <person name="Shinohara N."/>
            <person name="Shippen D.E."/>
            <person name="Soerensen I."/>
            <person name="Sotooka R."/>
            <person name="Sugimoto N."/>
            <person name="Sugita M."/>
            <person name="Sumikawa N."/>
            <person name="Tanurdzic M."/>
            <person name="Theissen G."/>
            <person name="Ulvskov P."/>
            <person name="Wakazuki S."/>
            <person name="Weng J.K."/>
            <person name="Willats W.W."/>
            <person name="Wipf D."/>
            <person name="Wolf P.G."/>
            <person name="Yang L."/>
            <person name="Zimmer A.D."/>
            <person name="Zhu Q."/>
            <person name="Mitros T."/>
            <person name="Hellsten U."/>
            <person name="Loque D."/>
            <person name="Otillar R."/>
            <person name="Salamov A."/>
            <person name="Schmutz J."/>
            <person name="Shapiro H."/>
            <person name="Lindquist E."/>
            <person name="Lucas S."/>
            <person name="Rokhsar D."/>
            <person name="Grigoriev I.V."/>
        </authorList>
    </citation>
    <scope>NUCLEOTIDE SEQUENCE [LARGE SCALE GENOMIC DNA]</scope>
</reference>
<evidence type="ECO:0000313" key="10">
    <source>
        <dbReference type="Proteomes" id="UP000001514"/>
    </source>
</evidence>
<dbReference type="InterPro" id="IPR019542">
    <property type="entry name" value="Enhancer_polycomb-like_N"/>
</dbReference>
<dbReference type="KEGG" id="smo:SELMODRAFT_144489"/>
<dbReference type="Gramene" id="EFJ31912">
    <property type="protein sequence ID" value="EFJ31912"/>
    <property type="gene ID" value="SELMODRAFT_144489"/>
</dbReference>
<keyword evidence="5 6" id="KW-0539">Nucleus</keyword>
<keyword evidence="7" id="KW-0175">Coiled coil</keyword>
<keyword evidence="4 6" id="KW-0804">Transcription</keyword>
<dbReference type="InterPro" id="IPR024943">
    <property type="entry name" value="Enhancer_polycomb"/>
</dbReference>
<name>D8R7N8_SELML</name>
<keyword evidence="3 6" id="KW-0805">Transcription regulation</keyword>
<dbReference type="PANTHER" id="PTHR14898">
    <property type="entry name" value="ENHANCER OF POLYCOMB"/>
    <property type="match status" value="1"/>
</dbReference>
<dbReference type="AlphaFoldDB" id="D8R7N8"/>
<comment type="similarity">
    <text evidence="2 6">Belongs to the enhancer of polycomb family.</text>
</comment>
<accession>D8R7N8</accession>
<evidence type="ECO:0000256" key="4">
    <source>
        <dbReference type="ARBA" id="ARBA00023163"/>
    </source>
</evidence>
<feature type="coiled-coil region" evidence="7">
    <location>
        <begin position="254"/>
        <end position="294"/>
    </location>
</feature>
<feature type="domain" description="Enhancer of polycomb-like N-terminal" evidence="8">
    <location>
        <begin position="65"/>
        <end position="145"/>
    </location>
</feature>
<evidence type="ECO:0000313" key="9">
    <source>
        <dbReference type="EMBL" id="EFJ31912.1"/>
    </source>
</evidence>
<gene>
    <name evidence="9" type="ORF">SELMODRAFT_144489</name>
</gene>
<dbReference type="InParanoid" id="D8R7N8"/>
<evidence type="ECO:0000256" key="3">
    <source>
        <dbReference type="ARBA" id="ARBA00023015"/>
    </source>
</evidence>
<dbReference type="OMA" id="PIKYGVF"/>
<protein>
    <recommendedName>
        <fullName evidence="6">Enhancer of polycomb-like protein</fullName>
    </recommendedName>
</protein>
<evidence type="ECO:0000256" key="2">
    <source>
        <dbReference type="ARBA" id="ARBA00008035"/>
    </source>
</evidence>
<dbReference type="GO" id="GO:0006357">
    <property type="term" value="P:regulation of transcription by RNA polymerase II"/>
    <property type="evidence" value="ECO:0000318"/>
    <property type="project" value="GO_Central"/>
</dbReference>
<dbReference type="Pfam" id="PF10513">
    <property type="entry name" value="EPL1"/>
    <property type="match status" value="1"/>
</dbReference>
<dbReference type="eggNOG" id="KOG2261">
    <property type="taxonomic scope" value="Eukaryota"/>
</dbReference>
<organism evidence="10">
    <name type="scientific">Selaginella moellendorffii</name>
    <name type="common">Spikemoss</name>
    <dbReference type="NCBI Taxonomy" id="88036"/>
    <lineage>
        <taxon>Eukaryota</taxon>
        <taxon>Viridiplantae</taxon>
        <taxon>Streptophyta</taxon>
        <taxon>Embryophyta</taxon>
        <taxon>Tracheophyta</taxon>
        <taxon>Lycopodiopsida</taxon>
        <taxon>Selaginellales</taxon>
        <taxon>Selaginellaceae</taxon>
        <taxon>Selaginella</taxon>
    </lineage>
</organism>
<evidence type="ECO:0000256" key="6">
    <source>
        <dbReference type="RuleBase" id="RU361124"/>
    </source>
</evidence>